<feature type="transmembrane region" description="Helical" evidence="7">
    <location>
        <begin position="52"/>
        <end position="78"/>
    </location>
</feature>
<dbReference type="PANTHER" id="PTHR30572">
    <property type="entry name" value="MEMBRANE COMPONENT OF TRANSPORTER-RELATED"/>
    <property type="match status" value="1"/>
</dbReference>
<comment type="similarity">
    <text evidence="6">Belongs to the ABC-4 integral membrane protein family.</text>
</comment>
<accession>A0A7W8J9E3</accession>
<evidence type="ECO:0000313" key="10">
    <source>
        <dbReference type="Proteomes" id="UP000569092"/>
    </source>
</evidence>
<dbReference type="InterPro" id="IPR050250">
    <property type="entry name" value="Macrolide_Exporter_MacB"/>
</dbReference>
<evidence type="ECO:0000256" key="6">
    <source>
        <dbReference type="ARBA" id="ARBA00038076"/>
    </source>
</evidence>
<evidence type="ECO:0000256" key="1">
    <source>
        <dbReference type="ARBA" id="ARBA00004651"/>
    </source>
</evidence>
<evidence type="ECO:0000256" key="5">
    <source>
        <dbReference type="ARBA" id="ARBA00023136"/>
    </source>
</evidence>
<comment type="caution">
    <text evidence="9">The sequence shown here is derived from an EMBL/GenBank/DDBJ whole genome shotgun (WGS) entry which is preliminary data.</text>
</comment>
<sequence>MIVRTAQAPQELLKSLEGTVHGIDPDILTFNAETMEDRINRSQSSYLHRSSAWLVGGFAAMALLLGVVGLYGVIAYSVSRRTREIGVRLALGAQRSSVYQLILKEARRLTGMGILAGLICSVATASLMRKLLFGTQPWDAGVLAGVAGVLAVSALLASYLPARRAASVDPVEALRAE</sequence>
<evidence type="ECO:0000259" key="8">
    <source>
        <dbReference type="Pfam" id="PF02687"/>
    </source>
</evidence>
<dbReference type="Pfam" id="PF02687">
    <property type="entry name" value="FtsX"/>
    <property type="match status" value="1"/>
</dbReference>
<dbReference type="GO" id="GO:0005886">
    <property type="term" value="C:plasma membrane"/>
    <property type="evidence" value="ECO:0007669"/>
    <property type="project" value="UniProtKB-SubCell"/>
</dbReference>
<dbReference type="Proteomes" id="UP000569092">
    <property type="component" value="Unassembled WGS sequence"/>
</dbReference>
<evidence type="ECO:0000313" key="9">
    <source>
        <dbReference type="EMBL" id="MBB5343739.1"/>
    </source>
</evidence>
<reference evidence="9 10" key="1">
    <citation type="submission" date="2020-08" db="EMBL/GenBank/DDBJ databases">
        <title>Genomic Encyclopedia of Type Strains, Phase IV (KMG-V): Genome sequencing to study the core and pangenomes of soil and plant-associated prokaryotes.</title>
        <authorList>
            <person name="Whitman W."/>
        </authorList>
    </citation>
    <scope>NUCLEOTIDE SEQUENCE [LARGE SCALE GENOMIC DNA]</scope>
    <source>
        <strain evidence="9 10">M8US30</strain>
    </source>
</reference>
<evidence type="ECO:0000256" key="2">
    <source>
        <dbReference type="ARBA" id="ARBA00022475"/>
    </source>
</evidence>
<comment type="subcellular location">
    <subcellularLocation>
        <location evidence="1">Cell membrane</location>
        <topology evidence="1">Multi-pass membrane protein</topology>
    </subcellularLocation>
</comment>
<dbReference type="PANTHER" id="PTHR30572:SF4">
    <property type="entry name" value="ABC TRANSPORTER PERMEASE YTRF"/>
    <property type="match status" value="1"/>
</dbReference>
<feature type="transmembrane region" description="Helical" evidence="7">
    <location>
        <begin position="140"/>
        <end position="160"/>
    </location>
</feature>
<dbReference type="InterPro" id="IPR003838">
    <property type="entry name" value="ABC3_permease_C"/>
</dbReference>
<feature type="transmembrane region" description="Helical" evidence="7">
    <location>
        <begin position="109"/>
        <end position="128"/>
    </location>
</feature>
<evidence type="ECO:0000256" key="4">
    <source>
        <dbReference type="ARBA" id="ARBA00022989"/>
    </source>
</evidence>
<keyword evidence="3 7" id="KW-0812">Transmembrane</keyword>
<organism evidence="9 10">
    <name type="scientific">Tunturiibacter lichenicola</name>
    <dbReference type="NCBI Taxonomy" id="2051959"/>
    <lineage>
        <taxon>Bacteria</taxon>
        <taxon>Pseudomonadati</taxon>
        <taxon>Acidobacteriota</taxon>
        <taxon>Terriglobia</taxon>
        <taxon>Terriglobales</taxon>
        <taxon>Acidobacteriaceae</taxon>
        <taxon>Tunturiibacter</taxon>
    </lineage>
</organism>
<name>A0A7W8J9E3_9BACT</name>
<keyword evidence="4 7" id="KW-1133">Transmembrane helix</keyword>
<protein>
    <submittedName>
        <fullName evidence="9">ABC-type antimicrobial peptide transport system permease subunit</fullName>
    </submittedName>
</protein>
<dbReference type="EMBL" id="JACHDZ010000002">
    <property type="protein sequence ID" value="MBB5343739.1"/>
    <property type="molecule type" value="Genomic_DNA"/>
</dbReference>
<evidence type="ECO:0000256" key="7">
    <source>
        <dbReference type="SAM" id="Phobius"/>
    </source>
</evidence>
<dbReference type="AlphaFoldDB" id="A0A7W8J9E3"/>
<feature type="domain" description="ABC3 transporter permease C-terminal" evidence="8">
    <location>
        <begin position="58"/>
        <end position="169"/>
    </location>
</feature>
<evidence type="ECO:0000256" key="3">
    <source>
        <dbReference type="ARBA" id="ARBA00022692"/>
    </source>
</evidence>
<proteinExistence type="inferred from homology"/>
<gene>
    <name evidence="9" type="ORF">HDF10_001714</name>
</gene>
<keyword evidence="5 7" id="KW-0472">Membrane</keyword>
<dbReference type="GO" id="GO:0022857">
    <property type="term" value="F:transmembrane transporter activity"/>
    <property type="evidence" value="ECO:0007669"/>
    <property type="project" value="TreeGrafter"/>
</dbReference>
<keyword evidence="2" id="KW-1003">Cell membrane</keyword>